<dbReference type="SUPFAM" id="SSF48097">
    <property type="entry name" value="Regulator of G-protein signaling, RGS"/>
    <property type="match status" value="1"/>
</dbReference>
<reference evidence="8" key="1">
    <citation type="submission" date="2025-08" db="UniProtKB">
        <authorList>
            <consortium name="Ensembl"/>
        </authorList>
    </citation>
    <scope>IDENTIFICATION</scope>
</reference>
<dbReference type="InterPro" id="IPR046995">
    <property type="entry name" value="RGS10/12/14-like"/>
</dbReference>
<dbReference type="Gene3D" id="3.10.20.90">
    <property type="entry name" value="Phosphatidylinositol 3-kinase Catalytic Subunit, Chain A, domain 1"/>
    <property type="match status" value="2"/>
</dbReference>
<evidence type="ECO:0000256" key="3">
    <source>
        <dbReference type="ARBA" id="ARBA00022490"/>
    </source>
</evidence>
<dbReference type="SMART" id="SM00455">
    <property type="entry name" value="RBD"/>
    <property type="match status" value="2"/>
</dbReference>
<dbReference type="InterPro" id="IPR003116">
    <property type="entry name" value="RBD_dom"/>
</dbReference>
<dbReference type="Pfam" id="PF00615">
    <property type="entry name" value="RGS"/>
    <property type="match status" value="1"/>
</dbReference>
<dbReference type="InterPro" id="IPR036305">
    <property type="entry name" value="RGS_sf"/>
</dbReference>
<dbReference type="InterPro" id="IPR024066">
    <property type="entry name" value="RGS_subdom1/3"/>
</dbReference>
<feature type="region of interest" description="Disordered" evidence="5">
    <location>
        <begin position="627"/>
        <end position="649"/>
    </location>
</feature>
<dbReference type="GeneTree" id="ENSGT00940000164407"/>
<dbReference type="Ensembl" id="ENSHBUT00000013724.1">
    <property type="protein sequence ID" value="ENSHBUP00000001477.1"/>
    <property type="gene ID" value="ENSHBUG00000002774.1"/>
</dbReference>
<dbReference type="InterPro" id="IPR016137">
    <property type="entry name" value="RGS"/>
</dbReference>
<evidence type="ECO:0000259" key="6">
    <source>
        <dbReference type="PROSITE" id="PS50132"/>
    </source>
</evidence>
<dbReference type="PANTHER" id="PTHR45945:SF1">
    <property type="entry name" value="REGULATOR OF G-PROTEIN SIGNALING 12"/>
    <property type="match status" value="1"/>
</dbReference>
<dbReference type="InterPro" id="IPR029071">
    <property type="entry name" value="Ubiquitin-like_domsf"/>
</dbReference>
<dbReference type="Pfam" id="PF02188">
    <property type="entry name" value="GoLoco"/>
    <property type="match status" value="1"/>
</dbReference>
<dbReference type="GO" id="GO:0005886">
    <property type="term" value="C:plasma membrane"/>
    <property type="evidence" value="ECO:0007669"/>
    <property type="project" value="TreeGrafter"/>
</dbReference>
<dbReference type="GO" id="GO:0007165">
    <property type="term" value="P:signal transduction"/>
    <property type="evidence" value="ECO:0007669"/>
    <property type="project" value="InterPro"/>
</dbReference>
<dbReference type="Pfam" id="PF02196">
    <property type="entry name" value="RBD"/>
    <property type="match status" value="1"/>
</dbReference>
<keyword evidence="3" id="KW-0963">Cytoplasm</keyword>
<organism evidence="8 9">
    <name type="scientific">Haplochromis burtoni</name>
    <name type="common">Burton's mouthbrooder</name>
    <name type="synonym">Chromis burtoni</name>
    <dbReference type="NCBI Taxonomy" id="8153"/>
    <lineage>
        <taxon>Eukaryota</taxon>
        <taxon>Metazoa</taxon>
        <taxon>Chordata</taxon>
        <taxon>Craniata</taxon>
        <taxon>Vertebrata</taxon>
        <taxon>Euteleostomi</taxon>
        <taxon>Actinopterygii</taxon>
        <taxon>Neopterygii</taxon>
        <taxon>Teleostei</taxon>
        <taxon>Neoteleostei</taxon>
        <taxon>Acanthomorphata</taxon>
        <taxon>Ovalentaria</taxon>
        <taxon>Cichlomorphae</taxon>
        <taxon>Cichliformes</taxon>
        <taxon>Cichlidae</taxon>
        <taxon>African cichlids</taxon>
        <taxon>Pseudocrenilabrinae</taxon>
        <taxon>Haplochromini</taxon>
        <taxon>Haplochromis</taxon>
    </lineage>
</organism>
<dbReference type="PROSITE" id="PS50898">
    <property type="entry name" value="RBD"/>
    <property type="match status" value="2"/>
</dbReference>
<dbReference type="InterPro" id="IPR044926">
    <property type="entry name" value="RGS_subdomain_2"/>
</dbReference>
<evidence type="ECO:0000256" key="1">
    <source>
        <dbReference type="ARBA" id="ARBA00004496"/>
    </source>
</evidence>
<dbReference type="SUPFAM" id="SSF54236">
    <property type="entry name" value="Ubiquitin-like"/>
    <property type="match status" value="2"/>
</dbReference>
<dbReference type="InterPro" id="IPR003109">
    <property type="entry name" value="GoLoco_motif"/>
</dbReference>
<dbReference type="SMART" id="SM00315">
    <property type="entry name" value="RGS"/>
    <property type="match status" value="1"/>
</dbReference>
<feature type="compositionally biased region" description="Low complexity" evidence="5">
    <location>
        <begin position="547"/>
        <end position="568"/>
    </location>
</feature>
<keyword evidence="9" id="KW-1185">Reference proteome</keyword>
<evidence type="ECO:0000256" key="4">
    <source>
        <dbReference type="ARBA" id="ARBA00022737"/>
    </source>
</evidence>
<evidence type="ECO:0000256" key="5">
    <source>
        <dbReference type="SAM" id="MobiDB-lite"/>
    </source>
</evidence>
<feature type="domain" description="RBD" evidence="7">
    <location>
        <begin position="305"/>
        <end position="375"/>
    </location>
</feature>
<dbReference type="OMA" id="CSANGHS"/>
<dbReference type="GO" id="GO:0005737">
    <property type="term" value="C:cytoplasm"/>
    <property type="evidence" value="ECO:0007669"/>
    <property type="project" value="UniProtKB-SubCell"/>
</dbReference>
<reference evidence="8" key="2">
    <citation type="submission" date="2025-09" db="UniProtKB">
        <authorList>
            <consortium name="Ensembl"/>
        </authorList>
    </citation>
    <scope>IDENTIFICATION</scope>
</reference>
<feature type="domain" description="RGS" evidence="6">
    <location>
        <begin position="67"/>
        <end position="184"/>
    </location>
</feature>
<dbReference type="PRINTS" id="PR01301">
    <property type="entry name" value="RGSPROTEIN"/>
</dbReference>
<dbReference type="PANTHER" id="PTHR45945">
    <property type="entry name" value="REGULATOR OF G-PROTEIN SIGNALING LOCO"/>
    <property type="match status" value="1"/>
</dbReference>
<dbReference type="GO" id="GO:0005096">
    <property type="term" value="F:GTPase activator activity"/>
    <property type="evidence" value="ECO:0007669"/>
    <property type="project" value="UniProtKB-KW"/>
</dbReference>
<evidence type="ECO:0000259" key="7">
    <source>
        <dbReference type="PROSITE" id="PS50898"/>
    </source>
</evidence>
<name>A0A3Q2UV07_HAPBU</name>
<proteinExistence type="predicted"/>
<dbReference type="AlphaFoldDB" id="A0A3Q2UV07"/>
<protein>
    <submittedName>
        <fullName evidence="8">Regulator of G-protein signaling 12-like</fullName>
    </submittedName>
</protein>
<accession>A0A3Q2UV07</accession>
<comment type="subcellular location">
    <subcellularLocation>
        <location evidence="1">Cytoplasm</location>
    </subcellularLocation>
</comment>
<dbReference type="FunFam" id="1.10.167.10:FF:000001">
    <property type="entry name" value="Putative regulator of g-protein signaling 12"/>
    <property type="match status" value="1"/>
</dbReference>
<dbReference type="Gene3D" id="1.10.196.10">
    <property type="match status" value="1"/>
</dbReference>
<keyword evidence="2" id="KW-0343">GTPase activation</keyword>
<dbReference type="Pfam" id="PF16613">
    <property type="entry name" value="RGS12_us1"/>
    <property type="match status" value="1"/>
</dbReference>
<dbReference type="Proteomes" id="UP000264840">
    <property type="component" value="Unplaced"/>
</dbReference>
<dbReference type="GO" id="GO:0008277">
    <property type="term" value="P:regulation of G protein-coupled receptor signaling pathway"/>
    <property type="evidence" value="ECO:0007669"/>
    <property type="project" value="TreeGrafter"/>
</dbReference>
<dbReference type="PROSITE" id="PS50877">
    <property type="entry name" value="GOLOCO"/>
    <property type="match status" value="1"/>
</dbReference>
<feature type="compositionally biased region" description="Polar residues" evidence="5">
    <location>
        <begin position="208"/>
        <end position="219"/>
    </location>
</feature>
<dbReference type="GO" id="GO:0005634">
    <property type="term" value="C:nucleus"/>
    <property type="evidence" value="ECO:0007669"/>
    <property type="project" value="TreeGrafter"/>
</dbReference>
<dbReference type="PROSITE" id="PS50132">
    <property type="entry name" value="RGS"/>
    <property type="match status" value="1"/>
</dbReference>
<dbReference type="SMART" id="SM00390">
    <property type="entry name" value="GoLoco"/>
    <property type="match status" value="1"/>
</dbReference>
<feature type="region of interest" description="Disordered" evidence="5">
    <location>
        <begin position="194"/>
        <end position="290"/>
    </location>
</feature>
<dbReference type="CDD" id="cd08742">
    <property type="entry name" value="RGS_RGS12"/>
    <property type="match status" value="1"/>
</dbReference>
<evidence type="ECO:0000313" key="9">
    <source>
        <dbReference type="Proteomes" id="UP000264840"/>
    </source>
</evidence>
<feature type="region of interest" description="Disordered" evidence="5">
    <location>
        <begin position="520"/>
        <end position="599"/>
    </location>
</feature>
<dbReference type="Gene3D" id="1.10.167.10">
    <property type="entry name" value="Regulator of G-protein Signalling 4, domain 2"/>
    <property type="match status" value="1"/>
</dbReference>
<keyword evidence="4" id="KW-0677">Repeat</keyword>
<evidence type="ECO:0000256" key="2">
    <source>
        <dbReference type="ARBA" id="ARBA00022468"/>
    </source>
</evidence>
<sequence length="649" mass="71113">IHLSMLSSDMGGVFIEPYSLAVITLQLGGIQLQSCCSQSSLNSNGSLPGAGSNRGAPEQRVASWSSCFERLLQDPVGVRYFSEFLKKEFSEENILFWQACEYFSHVPATDKKQLSQRAGEIYNSFLSSKATMPVNIDSQAQLADDVLTSPRPDMFKTQQLQIFNLMKFDSYSRFLKSSLYQECMRAEMDGQPLPDPYQIPCSPAPSKHSASSDRSTLSTPKKDVRKQRSGRSLNEDGRDESADKKRGFFSWSRNRSFGKGPKKKDIGDINLGKDNGRRESQGSLSSGTSLEMPISCSAAWERAPKQCSVLLPNGSCSSVSLRPGASIREVLQELCQNISVNVAAVDLFLVGGDKPLVLDQDCMTLSSRDLRLEKRTLFRLDLVPINRSVGLKAKPTKPVTEVLRPVVAKYGLHLADLVSGETEPLDLGAPISSLDGLRVVLERADPCSVKGARLLCCTSHPANPFLACVWKLSSEEMCLKCFPEFFELLSRAQSTRANDQRGLLNKDDLVLPDFLRLTPPTSSVSVSSDLACSTPNSLKPVRENGIPSRSPLTSSLRSESLDSSLSSSANGHSRRCLMPPPRHPTFGTHMSPILRPSDTRPTLRTVEEDANTDLTLIGEGDISTNFTPPPPCSQAKDTVHTPGPEITFE</sequence>
<dbReference type="InterPro" id="IPR037880">
    <property type="entry name" value="RGS12_RGS"/>
</dbReference>
<evidence type="ECO:0000313" key="8">
    <source>
        <dbReference type="Ensembl" id="ENSHBUP00000001477.1"/>
    </source>
</evidence>
<feature type="compositionally biased region" description="Basic and acidic residues" evidence="5">
    <location>
        <begin position="233"/>
        <end position="246"/>
    </location>
</feature>
<feature type="domain" description="RBD" evidence="7">
    <location>
        <begin position="377"/>
        <end position="444"/>
    </location>
</feature>